<evidence type="ECO:0008006" key="4">
    <source>
        <dbReference type="Google" id="ProtNLM"/>
    </source>
</evidence>
<comment type="caution">
    <text evidence="2">The sequence shown here is derived from an EMBL/GenBank/DDBJ whole genome shotgun (WGS) entry which is preliminary data.</text>
</comment>
<feature type="chain" id="PRO_5045294075" description="Secreted protein" evidence="1">
    <location>
        <begin position="27"/>
        <end position="162"/>
    </location>
</feature>
<dbReference type="RefSeq" id="WP_306750790.1">
    <property type="nucleotide sequence ID" value="NZ_NSDM01000030.1"/>
</dbReference>
<organism evidence="2 3">
    <name type="scientific">Saccharothrix yanglingensis</name>
    <dbReference type="NCBI Taxonomy" id="659496"/>
    <lineage>
        <taxon>Bacteria</taxon>
        <taxon>Bacillati</taxon>
        <taxon>Actinomycetota</taxon>
        <taxon>Actinomycetes</taxon>
        <taxon>Pseudonocardiales</taxon>
        <taxon>Pseudonocardiaceae</taxon>
        <taxon>Saccharothrix</taxon>
    </lineage>
</organism>
<accession>A0ABU0XAD6</accession>
<evidence type="ECO:0000313" key="3">
    <source>
        <dbReference type="Proteomes" id="UP001225605"/>
    </source>
</evidence>
<dbReference type="EMBL" id="NSDM01000030">
    <property type="protein sequence ID" value="MDQ2589108.1"/>
    <property type="molecule type" value="Genomic_DNA"/>
</dbReference>
<keyword evidence="3" id="KW-1185">Reference proteome</keyword>
<dbReference type="Proteomes" id="UP001225605">
    <property type="component" value="Unassembled WGS sequence"/>
</dbReference>
<protein>
    <recommendedName>
        <fullName evidence="4">Secreted protein</fullName>
    </recommendedName>
</protein>
<name>A0ABU0XAD6_9PSEU</name>
<keyword evidence="1" id="KW-0732">Signal</keyword>
<feature type="signal peptide" evidence="1">
    <location>
        <begin position="1"/>
        <end position="26"/>
    </location>
</feature>
<sequence length="162" mass="17737">MHLIRKIVIALVAFALVATGSAVAHADGSDQARIMGLGGYASLQNVSDSRVKIRLSGVHCMYNGGVEGSNLNVFVGAYNPGDRVPPNPNRYQYIEQNDAGAPCYGDNSDFTFSAYDESNRLIGSVTIEGTKWGWYLVEATNPRCFDVVFSDPYQLDFYVYCT</sequence>
<reference evidence="2 3" key="1">
    <citation type="submission" date="2017-06" db="EMBL/GenBank/DDBJ databases">
        <title>Cultured bacterium strain Saccharothrix yanglingensis Hhs.015.</title>
        <authorList>
            <person name="Xia Y."/>
        </authorList>
    </citation>
    <scope>NUCLEOTIDE SEQUENCE [LARGE SCALE GENOMIC DNA]</scope>
    <source>
        <strain evidence="2 3">Hhs.015</strain>
    </source>
</reference>
<gene>
    <name evidence="2" type="ORF">CKY47_35265</name>
</gene>
<evidence type="ECO:0000256" key="1">
    <source>
        <dbReference type="SAM" id="SignalP"/>
    </source>
</evidence>
<evidence type="ECO:0000313" key="2">
    <source>
        <dbReference type="EMBL" id="MDQ2589108.1"/>
    </source>
</evidence>
<proteinExistence type="predicted"/>